<dbReference type="Pfam" id="PF00388">
    <property type="entry name" value="PI-PLC-X"/>
    <property type="match status" value="1"/>
</dbReference>
<evidence type="ECO:0000313" key="6">
    <source>
        <dbReference type="Proteomes" id="UP000034291"/>
    </source>
</evidence>
<accession>A0A0F8WVL1</accession>
<dbReference type="CDD" id="cd08598">
    <property type="entry name" value="PI-PLC1c_yeast"/>
    <property type="match status" value="1"/>
</dbReference>
<proteinExistence type="predicted"/>
<dbReference type="PROSITE" id="PS50008">
    <property type="entry name" value="PIPLC_Y_DOMAIN"/>
    <property type="match status" value="1"/>
</dbReference>
<dbReference type="GO" id="GO:0016042">
    <property type="term" value="P:lipid catabolic process"/>
    <property type="evidence" value="ECO:0007669"/>
    <property type="project" value="UniProtKB-KW"/>
</dbReference>
<dbReference type="CDD" id="cd00275">
    <property type="entry name" value="C2_PLC_like"/>
    <property type="match status" value="1"/>
</dbReference>
<dbReference type="GO" id="GO:0051209">
    <property type="term" value="P:release of sequestered calcium ion into cytosol"/>
    <property type="evidence" value="ECO:0007669"/>
    <property type="project" value="TreeGrafter"/>
</dbReference>
<comment type="catalytic activity">
    <reaction evidence="2">
        <text>a 1,2-diacyl-sn-glycero-3-phospho-(1D-myo-inositol-4,5-bisphosphate) + H2O = 1D-myo-inositol 1,4,5-trisphosphate + a 1,2-diacyl-sn-glycerol + H(+)</text>
        <dbReference type="Rhea" id="RHEA:33179"/>
        <dbReference type="ChEBI" id="CHEBI:15377"/>
        <dbReference type="ChEBI" id="CHEBI:15378"/>
        <dbReference type="ChEBI" id="CHEBI:17815"/>
        <dbReference type="ChEBI" id="CHEBI:58456"/>
        <dbReference type="ChEBI" id="CHEBI:203600"/>
        <dbReference type="EC" id="3.1.4.11"/>
    </reaction>
</comment>
<dbReference type="OrthoDB" id="269822at2759"/>
<dbReference type="EC" id="3.1.4.11" evidence="2"/>
<keyword evidence="2" id="KW-0443">Lipid metabolism</keyword>
<dbReference type="InterPro" id="IPR001192">
    <property type="entry name" value="PI-PLC_fam"/>
</dbReference>
<evidence type="ECO:0000259" key="4">
    <source>
        <dbReference type="PROSITE" id="PS50008"/>
    </source>
</evidence>
<dbReference type="InterPro" id="IPR001711">
    <property type="entry name" value="PLipase_C_Pinositol-sp_Y"/>
</dbReference>
<dbReference type="SMART" id="SM00149">
    <property type="entry name" value="PLCYc"/>
    <property type="match status" value="1"/>
</dbReference>
<dbReference type="STRING" id="308745.A0A0F8WVL1"/>
<evidence type="ECO:0000256" key="2">
    <source>
        <dbReference type="RuleBase" id="RU361133"/>
    </source>
</evidence>
<gene>
    <name evidence="5" type="ORF">ARAM_003557</name>
</gene>
<evidence type="ECO:0000313" key="5">
    <source>
        <dbReference type="EMBL" id="KKK15357.1"/>
    </source>
</evidence>
<keyword evidence="2" id="KW-0442">Lipid degradation</keyword>
<dbReference type="InterPro" id="IPR035892">
    <property type="entry name" value="C2_domain_sf"/>
</dbReference>
<feature type="compositionally biased region" description="Low complexity" evidence="3">
    <location>
        <begin position="312"/>
        <end position="323"/>
    </location>
</feature>
<feature type="compositionally biased region" description="Low complexity" evidence="3">
    <location>
        <begin position="154"/>
        <end position="170"/>
    </location>
</feature>
<dbReference type="PANTHER" id="PTHR10336">
    <property type="entry name" value="PHOSPHOINOSITIDE-SPECIFIC PHOSPHOLIPASE C FAMILY PROTEIN"/>
    <property type="match status" value="1"/>
</dbReference>
<dbReference type="SUPFAM" id="SSF49562">
    <property type="entry name" value="C2 domain (Calcium/lipid-binding domain, CaLB)"/>
    <property type="match status" value="1"/>
</dbReference>
<dbReference type="Proteomes" id="UP000034291">
    <property type="component" value="Unassembled WGS sequence"/>
</dbReference>
<protein>
    <recommendedName>
        <fullName evidence="2">Phosphoinositide phospholipase C</fullName>
        <ecNumber evidence="2">3.1.4.11</ecNumber>
    </recommendedName>
</protein>
<dbReference type="Gene3D" id="3.20.20.190">
    <property type="entry name" value="Phosphatidylinositol (PI) phosphodiesterase"/>
    <property type="match status" value="1"/>
</dbReference>
<dbReference type="PRINTS" id="PR00390">
    <property type="entry name" value="PHPHLIPASEC"/>
</dbReference>
<feature type="region of interest" description="Disordered" evidence="3">
    <location>
        <begin position="295"/>
        <end position="328"/>
    </location>
</feature>
<feature type="compositionally biased region" description="Acidic residues" evidence="3">
    <location>
        <begin position="297"/>
        <end position="309"/>
    </location>
</feature>
<dbReference type="EMBL" id="JZBS01003327">
    <property type="protein sequence ID" value="KKK15357.1"/>
    <property type="molecule type" value="Genomic_DNA"/>
</dbReference>
<feature type="region of interest" description="Disordered" evidence="3">
    <location>
        <begin position="500"/>
        <end position="521"/>
    </location>
</feature>
<comment type="caution">
    <text evidence="5">The sequence shown here is derived from an EMBL/GenBank/DDBJ whole genome shotgun (WGS) entry which is preliminary data.</text>
</comment>
<dbReference type="SMART" id="SM00239">
    <property type="entry name" value="C2"/>
    <property type="match status" value="1"/>
</dbReference>
<sequence>MATVNELTEHAAHISLNSSSEAIPAFSPSFKTHLDQVYGSLTSSKQNLLKDIQHESPDQTLSGDPLSSLAAFHAYMASPAASAMRPANPPDTSAPITDYFISSSHNTYLTGNQLYSNAAASAYTHVLLSGGRCVEIDVWDGERESEGDHDDDTSSSGESRLSSLSSKVGSIIHRKPAPREVSSGQTNPAPSKPKLGCPEPRVLHGRTLTRSTTFRKVCHAIRDSAFVTSDLPVIVSLEVHACLEQQGAMVEIMEETFKDMLIQVTPEMEAMETPPPLADLKRKILVKVKWVPATSGDQDEVDDHPDDSEPLSHTASANTTASAGPKKSSKILHALSRHAIFTKGFSFKQFTQPEAKIPGHVFSLSEKAARQDDVKFENAFFEHNRKFFMRIYPSGLRVNSSNLDPTFFWRRGAQIVALNWQNSDKGMMLNRGMFAGEHGWVLKPQGFRSTEPESAPIPRRKLDLTIEFLAGQDIALPPGDKSEKGFHPYVACYLHVETPQDSPAGSGGESSTDSEKSSYKRVIKSSSGANPEFNSQKIQFPPLFGIVEELTFVRFKVKDDEIGRDSLAAWACIRLDRLREGYRVIRLCKCDGSESGGYLLVRVTKNISEI</sequence>
<dbReference type="PROSITE" id="PS50007">
    <property type="entry name" value="PIPLC_X_DOMAIN"/>
    <property type="match status" value="1"/>
</dbReference>
<dbReference type="InterPro" id="IPR000909">
    <property type="entry name" value="PLipase_C_PInositol-sp_X_dom"/>
</dbReference>
<dbReference type="Pfam" id="PF00387">
    <property type="entry name" value="PI-PLC-Y"/>
    <property type="match status" value="1"/>
</dbReference>
<feature type="domain" description="PI-PLC Y-box" evidence="4">
    <location>
        <begin position="335"/>
        <end position="448"/>
    </location>
</feature>
<dbReference type="SMART" id="SM00148">
    <property type="entry name" value="PLCXc"/>
    <property type="match status" value="1"/>
</dbReference>
<dbReference type="InterPro" id="IPR017946">
    <property type="entry name" value="PLC-like_Pdiesterase_TIM-brl"/>
</dbReference>
<organism evidence="5 6">
    <name type="scientific">Aspergillus rambellii</name>
    <dbReference type="NCBI Taxonomy" id="308745"/>
    <lineage>
        <taxon>Eukaryota</taxon>
        <taxon>Fungi</taxon>
        <taxon>Dikarya</taxon>
        <taxon>Ascomycota</taxon>
        <taxon>Pezizomycotina</taxon>
        <taxon>Eurotiomycetes</taxon>
        <taxon>Eurotiomycetidae</taxon>
        <taxon>Eurotiales</taxon>
        <taxon>Aspergillaceae</taxon>
        <taxon>Aspergillus</taxon>
        <taxon>Aspergillus subgen. Nidulantes</taxon>
    </lineage>
</organism>
<dbReference type="FunFam" id="2.60.40.150:FF:000220">
    <property type="entry name" value="Phosphoinositide phospholipase C"/>
    <property type="match status" value="1"/>
</dbReference>
<dbReference type="AlphaFoldDB" id="A0A0F8WVL1"/>
<feature type="region of interest" description="Disordered" evidence="3">
    <location>
        <begin position="142"/>
        <end position="202"/>
    </location>
</feature>
<dbReference type="InterPro" id="IPR000008">
    <property type="entry name" value="C2_dom"/>
</dbReference>
<keyword evidence="1" id="KW-0807">Transducer</keyword>
<dbReference type="SUPFAM" id="SSF51695">
    <property type="entry name" value="PLC-like phosphodiesterases"/>
    <property type="match status" value="1"/>
</dbReference>
<evidence type="ECO:0000256" key="1">
    <source>
        <dbReference type="ARBA" id="ARBA00023224"/>
    </source>
</evidence>
<dbReference type="PANTHER" id="PTHR10336:SF82">
    <property type="entry name" value="PHOSPHOINOSITIDE PHOSPHOLIPASE C"/>
    <property type="match status" value="1"/>
</dbReference>
<name>A0A0F8WVL1_9EURO</name>
<dbReference type="Gene3D" id="2.60.40.150">
    <property type="entry name" value="C2 domain"/>
    <property type="match status" value="1"/>
</dbReference>
<keyword evidence="2" id="KW-0378">Hydrolase</keyword>
<reference evidence="5 6" key="1">
    <citation type="submission" date="2015-02" db="EMBL/GenBank/DDBJ databases">
        <title>Draft Genome Sequences of Two Closely-Related Aflatoxigenic Aspergillus Species Obtained from the Cote d'Ivoire.</title>
        <authorList>
            <person name="Moore G.G."/>
            <person name="Beltz S.B."/>
            <person name="Mack B.M."/>
        </authorList>
    </citation>
    <scope>NUCLEOTIDE SEQUENCE [LARGE SCALE GENOMIC DNA]</scope>
    <source>
        <strain evidence="5 6">SRRC1468</strain>
    </source>
</reference>
<dbReference type="GO" id="GO:0004435">
    <property type="term" value="F:phosphatidylinositol-4,5-bisphosphate phospholipase C activity"/>
    <property type="evidence" value="ECO:0007669"/>
    <property type="project" value="UniProtKB-EC"/>
</dbReference>
<dbReference type="GO" id="GO:0048015">
    <property type="term" value="P:phosphatidylinositol-mediated signaling"/>
    <property type="evidence" value="ECO:0007669"/>
    <property type="project" value="TreeGrafter"/>
</dbReference>
<keyword evidence="6" id="KW-1185">Reference proteome</keyword>
<evidence type="ECO:0000256" key="3">
    <source>
        <dbReference type="SAM" id="MobiDB-lite"/>
    </source>
</evidence>